<dbReference type="Pfam" id="PF20112">
    <property type="entry name" value="DUF6502"/>
    <property type="match status" value="1"/>
</dbReference>
<dbReference type="InterPro" id="IPR045445">
    <property type="entry name" value="DUF6502"/>
</dbReference>
<geneLocation type="plasmid" evidence="1">
    <name>unnamed1</name>
</geneLocation>
<protein>
    <submittedName>
        <fullName evidence="1">DUF6502 family protein</fullName>
    </submittedName>
</protein>
<dbReference type="RefSeq" id="WP_349929853.1">
    <property type="nucleotide sequence ID" value="NZ_CP157982.1"/>
</dbReference>
<accession>A0AAU7T1D2</accession>
<gene>
    <name evidence="1" type="ORF">ABJ384_14765</name>
</gene>
<reference evidence="1" key="1">
    <citation type="submission" date="2024-06" db="EMBL/GenBank/DDBJ databases">
        <authorList>
            <person name="Song Z."/>
        </authorList>
    </citation>
    <scope>NUCLEOTIDE SEQUENCE</scope>
    <source>
        <strain evidence="1">A1-4-2</strain>
        <plasmid evidence="1">unnamed1</plasmid>
    </source>
</reference>
<name>A0AAU7T1D2_9GAMM</name>
<keyword evidence="1" id="KW-0614">Plasmid</keyword>
<organism evidence="1">
    <name type="scientific">Acinetobacter sp. A1-4-2</name>
    <dbReference type="NCBI Taxonomy" id="3156489"/>
    <lineage>
        <taxon>Bacteria</taxon>
        <taxon>Pseudomonadati</taxon>
        <taxon>Pseudomonadota</taxon>
        <taxon>Gammaproteobacteria</taxon>
        <taxon>Moraxellales</taxon>
        <taxon>Moraxellaceae</taxon>
        <taxon>Acinetobacter</taxon>
    </lineage>
</organism>
<dbReference type="AlphaFoldDB" id="A0AAU7T1D2"/>
<dbReference type="EMBL" id="CP157982">
    <property type="protein sequence ID" value="XBU17237.1"/>
    <property type="molecule type" value="Genomic_DNA"/>
</dbReference>
<evidence type="ECO:0000313" key="1">
    <source>
        <dbReference type="EMBL" id="XBU17237.1"/>
    </source>
</evidence>
<sequence length="269" mass="30781">MPDSNLPNSDTALLNVLKIMEPLVSWLLKSGVGYSEFSHALKSVFYREAEKELEYLQQKKTDSSISLLSGLNRREVSTFKQRSSEQAHHNHSPPSPSVPARIVTLWIQKNWHKQIAFSGQDISFENLAKEVSQDKHPRAMLLELQRLGLVTELANTVILHTESFTPSNSLYDSQVLLSQSAFDHLCCGIANIFITKNEYLEQSLRADELTEESIRELREYGTQLWQEYAQKMLSKAVECSQQDEGKVDACHRFSLGIYQYDENIDIKKK</sequence>
<proteinExistence type="predicted"/>